<organism evidence="2 3">
    <name type="scientific">Phytophthora rubi</name>
    <dbReference type="NCBI Taxonomy" id="129364"/>
    <lineage>
        <taxon>Eukaryota</taxon>
        <taxon>Sar</taxon>
        <taxon>Stramenopiles</taxon>
        <taxon>Oomycota</taxon>
        <taxon>Peronosporomycetes</taxon>
        <taxon>Peronosporales</taxon>
        <taxon>Peronosporaceae</taxon>
        <taxon>Phytophthora</taxon>
    </lineage>
</organism>
<dbReference type="InterPro" id="IPR043502">
    <property type="entry name" value="DNA/RNA_pol_sf"/>
</dbReference>
<accession>A0A6A3NKT9</accession>
<dbReference type="InterPro" id="IPR041577">
    <property type="entry name" value="RT_RNaseH_2"/>
</dbReference>
<dbReference type="EMBL" id="QXFU01000082">
    <property type="protein sequence ID" value="KAE9045081.1"/>
    <property type="molecule type" value="Genomic_DNA"/>
</dbReference>
<dbReference type="Pfam" id="PF17919">
    <property type="entry name" value="RT_RNaseH_2"/>
    <property type="match status" value="1"/>
</dbReference>
<evidence type="ECO:0000259" key="1">
    <source>
        <dbReference type="Pfam" id="PF17919"/>
    </source>
</evidence>
<dbReference type="AlphaFoldDB" id="A0A6A3NKT9"/>
<evidence type="ECO:0000313" key="2">
    <source>
        <dbReference type="EMBL" id="KAE9045081.1"/>
    </source>
</evidence>
<dbReference type="InterPro" id="IPR051320">
    <property type="entry name" value="Viral_Replic_Matur_Polypro"/>
</dbReference>
<comment type="caution">
    <text evidence="2">The sequence shown here is derived from an EMBL/GenBank/DDBJ whole genome shotgun (WGS) entry which is preliminary data.</text>
</comment>
<dbReference type="Proteomes" id="UP000435112">
    <property type="component" value="Unassembled WGS sequence"/>
</dbReference>
<protein>
    <recommendedName>
        <fullName evidence="1">Reverse transcriptase/retrotransposon-derived protein RNase H-like domain-containing protein</fullName>
    </recommendedName>
</protein>
<dbReference type="PANTHER" id="PTHR33064">
    <property type="entry name" value="POL PROTEIN"/>
    <property type="match status" value="1"/>
</dbReference>
<name>A0A6A3NKT9_9STRA</name>
<reference evidence="2 3" key="1">
    <citation type="submission" date="2018-09" db="EMBL/GenBank/DDBJ databases">
        <title>Genomic investigation of the strawberry pathogen Phytophthora fragariae indicates pathogenicity is determined by transcriptional variation in three key races.</title>
        <authorList>
            <person name="Adams T.M."/>
            <person name="Armitage A.D."/>
            <person name="Sobczyk M.K."/>
            <person name="Bates H.J."/>
            <person name="Dunwell J.M."/>
            <person name="Nellist C.F."/>
            <person name="Harrison R.J."/>
        </authorList>
    </citation>
    <scope>NUCLEOTIDE SEQUENCE [LARGE SCALE GENOMIC DNA]</scope>
    <source>
        <strain evidence="2 3">SCRP324</strain>
    </source>
</reference>
<dbReference type="InterPro" id="IPR043128">
    <property type="entry name" value="Rev_trsase/Diguanyl_cyclase"/>
</dbReference>
<gene>
    <name evidence="2" type="ORF">PR002_g2430</name>
</gene>
<proteinExistence type="predicted"/>
<feature type="domain" description="Reverse transcriptase/retrotransposon-derived protein RNase H-like" evidence="1">
    <location>
        <begin position="108"/>
        <end position="154"/>
    </location>
</feature>
<dbReference type="PANTHER" id="PTHR33064:SF37">
    <property type="entry name" value="RIBONUCLEASE H"/>
    <property type="match status" value="1"/>
</dbReference>
<dbReference type="OrthoDB" id="123497at2759"/>
<dbReference type="SUPFAM" id="SSF56672">
    <property type="entry name" value="DNA/RNA polymerases"/>
    <property type="match status" value="1"/>
</dbReference>
<evidence type="ECO:0000313" key="3">
    <source>
        <dbReference type="Proteomes" id="UP000435112"/>
    </source>
</evidence>
<dbReference type="FunFam" id="3.30.70.270:FF:000020">
    <property type="entry name" value="Transposon Tf2-6 polyprotein-like Protein"/>
    <property type="match status" value="1"/>
</dbReference>
<dbReference type="Gene3D" id="3.30.70.270">
    <property type="match status" value="2"/>
</dbReference>
<sequence length="199" mass="22284">MADHLAALDIVLARCAEQQLYVKLAKCTFCADEIPCLGDYIGRGGIRMDPDKIKCIREWPTPRTKRDLQSFLGTCVYVLKYCPDFAALSAPLTEATKGKTKHEKIALDEEQQRWFAELKQCLSSPPILSHPDTTRPFHVKMDASDYAVGGATSSNSTRMGMNKSSPTEVESLLQPNGCIRRAKMSYWQRCMQCARGRST</sequence>